<protein>
    <submittedName>
        <fullName evidence="1">Uncharacterized protein</fullName>
    </submittedName>
</protein>
<proteinExistence type="predicted"/>
<comment type="caution">
    <text evidence="1">The sequence shown here is derived from an EMBL/GenBank/DDBJ whole genome shotgun (WGS) entry which is preliminary data.</text>
</comment>
<dbReference type="EMBL" id="BGZK01000658">
    <property type="protein sequence ID" value="GBP54955.1"/>
    <property type="molecule type" value="Genomic_DNA"/>
</dbReference>
<accession>A0A4C1WY49</accession>
<dbReference type="AlphaFoldDB" id="A0A4C1WY49"/>
<name>A0A4C1WY49_EUMVA</name>
<reference evidence="1 2" key="1">
    <citation type="journal article" date="2019" name="Commun. Biol.">
        <title>The bagworm genome reveals a unique fibroin gene that provides high tensile strength.</title>
        <authorList>
            <person name="Kono N."/>
            <person name="Nakamura H."/>
            <person name="Ohtoshi R."/>
            <person name="Tomita M."/>
            <person name="Numata K."/>
            <person name="Arakawa K."/>
        </authorList>
    </citation>
    <scope>NUCLEOTIDE SEQUENCE [LARGE SCALE GENOMIC DNA]</scope>
</reference>
<sequence length="94" mass="10157">MTVSLFNGRSPHAATSSLCSPLENLSGTAVIVFLSDVARPLPFQLTDSTYSVSHSGSSTDLLVLSFILQRIPSTARSNTSLVNLLMRLTERNFV</sequence>
<gene>
    <name evidence="1" type="ORF">EVAR_50399_1</name>
</gene>
<dbReference type="Proteomes" id="UP000299102">
    <property type="component" value="Unassembled WGS sequence"/>
</dbReference>
<organism evidence="1 2">
    <name type="scientific">Eumeta variegata</name>
    <name type="common">Bagworm moth</name>
    <name type="synonym">Eumeta japonica</name>
    <dbReference type="NCBI Taxonomy" id="151549"/>
    <lineage>
        <taxon>Eukaryota</taxon>
        <taxon>Metazoa</taxon>
        <taxon>Ecdysozoa</taxon>
        <taxon>Arthropoda</taxon>
        <taxon>Hexapoda</taxon>
        <taxon>Insecta</taxon>
        <taxon>Pterygota</taxon>
        <taxon>Neoptera</taxon>
        <taxon>Endopterygota</taxon>
        <taxon>Lepidoptera</taxon>
        <taxon>Glossata</taxon>
        <taxon>Ditrysia</taxon>
        <taxon>Tineoidea</taxon>
        <taxon>Psychidae</taxon>
        <taxon>Oiketicinae</taxon>
        <taxon>Eumeta</taxon>
    </lineage>
</organism>
<keyword evidence="2" id="KW-1185">Reference proteome</keyword>
<evidence type="ECO:0000313" key="1">
    <source>
        <dbReference type="EMBL" id="GBP54955.1"/>
    </source>
</evidence>
<evidence type="ECO:0000313" key="2">
    <source>
        <dbReference type="Proteomes" id="UP000299102"/>
    </source>
</evidence>